<evidence type="ECO:0000256" key="2">
    <source>
        <dbReference type="ARBA" id="ARBA00023006"/>
    </source>
</evidence>
<organism evidence="3 4">
    <name type="scientific">Toxoplasma gondii p89</name>
    <dbReference type="NCBI Taxonomy" id="943119"/>
    <lineage>
        <taxon>Eukaryota</taxon>
        <taxon>Sar</taxon>
        <taxon>Alveolata</taxon>
        <taxon>Apicomplexa</taxon>
        <taxon>Conoidasida</taxon>
        <taxon>Coccidia</taxon>
        <taxon>Eucoccidiorida</taxon>
        <taxon>Eimeriorina</taxon>
        <taxon>Sarcocystidae</taxon>
        <taxon>Toxoplasma</taxon>
    </lineage>
</organism>
<dbReference type="GO" id="GO:0019787">
    <property type="term" value="F:ubiquitin-like protein transferase activity"/>
    <property type="evidence" value="ECO:0007669"/>
    <property type="project" value="InterPro"/>
</dbReference>
<comment type="caution">
    <text evidence="3">The sequence shown here is derived from an EMBL/GenBank/DDBJ whole genome shotgun (WGS) entry which is preliminary data.</text>
</comment>
<evidence type="ECO:0000313" key="3">
    <source>
        <dbReference type="EMBL" id="KFG36920.1"/>
    </source>
</evidence>
<reference evidence="3 4" key="1">
    <citation type="submission" date="2014-03" db="EMBL/GenBank/DDBJ databases">
        <authorList>
            <person name="Sibley D."/>
            <person name="Venepally P."/>
            <person name="Karamycheva S."/>
            <person name="Hadjithomas M."/>
            <person name="Khan A."/>
            <person name="Brunk B."/>
            <person name="Roos D."/>
            <person name="Caler E."/>
            <person name="Lorenzi H."/>
        </authorList>
    </citation>
    <scope>NUCLEOTIDE SEQUENCE [LARGE SCALE GENOMIC DNA]</scope>
    <source>
        <strain evidence="4">p89</strain>
    </source>
</reference>
<dbReference type="InterPro" id="IPR007135">
    <property type="entry name" value="Atg3/Atg10"/>
</dbReference>
<accession>A0A086JXQ2</accession>
<dbReference type="VEuPathDB" id="ToxoDB:TGP89_236110B"/>
<feature type="non-terminal residue" evidence="3">
    <location>
        <position position="49"/>
    </location>
</feature>
<feature type="non-terminal residue" evidence="3">
    <location>
        <position position="1"/>
    </location>
</feature>
<gene>
    <name evidence="3" type="ORF">TGP89_236110B</name>
</gene>
<evidence type="ECO:0000313" key="4">
    <source>
        <dbReference type="Proteomes" id="UP000028828"/>
    </source>
</evidence>
<keyword evidence="1" id="KW-0833">Ubl conjugation pathway</keyword>
<sequence length="49" mass="5499">DDDPAAAEAPSVVRTSPDAEIVAARSYDLSITYDKYFQTPRIWLFGYSE</sequence>
<dbReference type="EMBL" id="AEYI02001486">
    <property type="protein sequence ID" value="KFG36920.1"/>
    <property type="molecule type" value="Genomic_DNA"/>
</dbReference>
<name>A0A086JXQ2_TOXGO</name>
<protein>
    <submittedName>
        <fullName evidence="3">Putative autophagy-related protein 3 atg3</fullName>
    </submittedName>
</protein>
<dbReference type="AlphaFoldDB" id="A0A086JXQ2"/>
<dbReference type="GO" id="GO:0006914">
    <property type="term" value="P:autophagy"/>
    <property type="evidence" value="ECO:0007669"/>
    <property type="project" value="UniProtKB-KW"/>
</dbReference>
<evidence type="ECO:0000256" key="1">
    <source>
        <dbReference type="ARBA" id="ARBA00022786"/>
    </source>
</evidence>
<dbReference type="Proteomes" id="UP000028828">
    <property type="component" value="Unassembled WGS sequence"/>
</dbReference>
<dbReference type="Pfam" id="PF03987">
    <property type="entry name" value="Autophagy_act_C"/>
    <property type="match status" value="1"/>
</dbReference>
<proteinExistence type="predicted"/>
<keyword evidence="2" id="KW-0072">Autophagy</keyword>